<proteinExistence type="predicted"/>
<keyword evidence="2" id="KW-1185">Reference proteome</keyword>
<dbReference type="Pfam" id="PF10065">
    <property type="entry name" value="DUF2303"/>
    <property type="match status" value="1"/>
</dbReference>
<reference evidence="1 2" key="1">
    <citation type="submission" date="2018-10" db="EMBL/GenBank/DDBJ databases">
        <authorList>
            <person name="Chen W.-M."/>
        </authorList>
    </citation>
    <scope>NUCLEOTIDE SEQUENCE [LARGE SCALE GENOMIC DNA]</scope>
    <source>
        <strain evidence="1 2">H-5</strain>
    </source>
</reference>
<sequence>MMMDKVRTEADAVAEITRQPRVEHIEGVPYLLMPASNGGWDWEPKEALLAAPLRKSGTVHVHDADSFIMMAKRHGSLADAVIYVDVDYTNNKVQATAVYNDHGDQAGWRDHTTVFMPRQTEEWRRWNKNNKKTMSQVEFANYLEQNIQDIHGGDDLPTGSDVLTFVSSLQETRKVKYGSAINLQNGTVQIEFIEDGEKAQKGKLELFREFAVGAAPFFGGTPFKVRAFLRYRIDRNTGEIVFWYELQRADKVLEEACKEMIERIKGESGLPVVYGTP</sequence>
<accession>A0A3N0V5L0</accession>
<evidence type="ECO:0000313" key="2">
    <source>
        <dbReference type="Proteomes" id="UP000275137"/>
    </source>
</evidence>
<protein>
    <submittedName>
        <fullName evidence="1">DUF2303 family protein</fullName>
    </submittedName>
</protein>
<dbReference type="AlphaFoldDB" id="A0A3N0V5L0"/>
<name>A0A3N0V5L0_9PROT</name>
<dbReference type="InterPro" id="IPR019276">
    <property type="entry name" value="DUF2303"/>
</dbReference>
<evidence type="ECO:0000313" key="1">
    <source>
        <dbReference type="EMBL" id="ROH87965.1"/>
    </source>
</evidence>
<dbReference type="Proteomes" id="UP000275137">
    <property type="component" value="Unassembled WGS sequence"/>
</dbReference>
<organism evidence="1 2">
    <name type="scientific">Pseudomethylobacillus aquaticus</name>
    <dbReference type="NCBI Taxonomy" id="2676064"/>
    <lineage>
        <taxon>Bacteria</taxon>
        <taxon>Pseudomonadati</taxon>
        <taxon>Pseudomonadota</taxon>
        <taxon>Betaproteobacteria</taxon>
        <taxon>Nitrosomonadales</taxon>
        <taxon>Methylophilaceae</taxon>
        <taxon>Pseudomethylobacillus</taxon>
    </lineage>
</organism>
<gene>
    <name evidence="1" type="ORF">ED236_00280</name>
</gene>
<dbReference type="EMBL" id="RJVP01000001">
    <property type="protein sequence ID" value="ROH87965.1"/>
    <property type="molecule type" value="Genomic_DNA"/>
</dbReference>
<comment type="caution">
    <text evidence="1">The sequence shown here is derived from an EMBL/GenBank/DDBJ whole genome shotgun (WGS) entry which is preliminary data.</text>
</comment>